<feature type="transmembrane region" description="Helical" evidence="3">
    <location>
        <begin position="12"/>
        <end position="33"/>
    </location>
</feature>
<dbReference type="GO" id="GO:0030420">
    <property type="term" value="P:establishment of competence for transformation"/>
    <property type="evidence" value="ECO:0007669"/>
    <property type="project" value="UniProtKB-KW"/>
</dbReference>
<dbReference type="SUPFAM" id="SSF54523">
    <property type="entry name" value="Pili subunits"/>
    <property type="match status" value="1"/>
</dbReference>
<dbReference type="NCBIfam" id="TIGR02532">
    <property type="entry name" value="IV_pilin_GFxxxE"/>
    <property type="match status" value="1"/>
</dbReference>
<dbReference type="GO" id="GO:0009986">
    <property type="term" value="C:cell surface"/>
    <property type="evidence" value="ECO:0007669"/>
    <property type="project" value="UniProtKB-SubCell"/>
</dbReference>
<reference evidence="4 5" key="1">
    <citation type="submission" date="2019-01" db="EMBL/GenBank/DDBJ databases">
        <title>Bacillus sp. M5HDSG1-1, whole genome shotgun sequence.</title>
        <authorList>
            <person name="Tuo L."/>
        </authorList>
    </citation>
    <scope>NUCLEOTIDE SEQUENCE [LARGE SCALE GENOMIC DNA]</scope>
    <source>
        <strain evidence="4 5">M5HDSG1-1</strain>
    </source>
</reference>
<keyword evidence="3" id="KW-0472">Membrane</keyword>
<keyword evidence="3" id="KW-1133">Transmembrane helix</keyword>
<sequence length="148" mass="17284">MKQKLTESGFTLLEMLTALSILLVILAVIPMLLRPQYELLQERTFFTQLQTDLLYAQNYALSHQKIIYAQFNPMEKRYYFRADLKTGMIVDRHYHESITINEDSTPINFTITPSGNVSKFASYRISIGENKYIFTIQIGRGRSYVKEQ</sequence>
<dbReference type="Pfam" id="PF07963">
    <property type="entry name" value="N_methyl"/>
    <property type="match status" value="1"/>
</dbReference>
<dbReference type="AlphaFoldDB" id="A0A437KED4"/>
<protein>
    <submittedName>
        <fullName evidence="4">Type II secretion system protein</fullName>
    </submittedName>
</protein>
<comment type="subcellular location">
    <subcellularLocation>
        <location evidence="1">Cell surface</location>
    </subcellularLocation>
</comment>
<dbReference type="RefSeq" id="WP_127737467.1">
    <property type="nucleotide sequence ID" value="NZ_CAJCKN010000112.1"/>
</dbReference>
<evidence type="ECO:0000313" key="5">
    <source>
        <dbReference type="Proteomes" id="UP000288024"/>
    </source>
</evidence>
<gene>
    <name evidence="4" type="ORF">EM808_07005</name>
</gene>
<keyword evidence="2" id="KW-0178">Competence</keyword>
<dbReference type="EMBL" id="RZTZ01000002">
    <property type="protein sequence ID" value="RVT65248.1"/>
    <property type="molecule type" value="Genomic_DNA"/>
</dbReference>
<dbReference type="InterPro" id="IPR012902">
    <property type="entry name" value="N_methyl_site"/>
</dbReference>
<dbReference type="PIRSF" id="PIRSF021292">
    <property type="entry name" value="Competence_ComGD"/>
    <property type="match status" value="1"/>
</dbReference>
<dbReference type="InterPro" id="IPR016785">
    <property type="entry name" value="ComGD"/>
</dbReference>
<dbReference type="GeneID" id="87616296"/>
<dbReference type="PROSITE" id="PS00409">
    <property type="entry name" value="PROKAR_NTER_METHYL"/>
    <property type="match status" value="1"/>
</dbReference>
<dbReference type="NCBIfam" id="NF040982">
    <property type="entry name" value="ComGD"/>
    <property type="match status" value="1"/>
</dbReference>
<keyword evidence="5" id="KW-1185">Reference proteome</keyword>
<comment type="caution">
    <text evidence="4">The sequence shown here is derived from an EMBL/GenBank/DDBJ whole genome shotgun (WGS) entry which is preliminary data.</text>
</comment>
<dbReference type="InterPro" id="IPR045584">
    <property type="entry name" value="Pilin-like"/>
</dbReference>
<evidence type="ECO:0000256" key="1">
    <source>
        <dbReference type="ARBA" id="ARBA00004241"/>
    </source>
</evidence>
<proteinExistence type="predicted"/>
<evidence type="ECO:0000256" key="2">
    <source>
        <dbReference type="ARBA" id="ARBA00023287"/>
    </source>
</evidence>
<name>A0A437KED4_9BACI</name>
<evidence type="ECO:0000256" key="3">
    <source>
        <dbReference type="SAM" id="Phobius"/>
    </source>
</evidence>
<organism evidence="4 5">
    <name type="scientific">Niallia taxi</name>
    <dbReference type="NCBI Taxonomy" id="2499688"/>
    <lineage>
        <taxon>Bacteria</taxon>
        <taxon>Bacillati</taxon>
        <taxon>Bacillota</taxon>
        <taxon>Bacilli</taxon>
        <taxon>Bacillales</taxon>
        <taxon>Bacillaceae</taxon>
        <taxon>Niallia</taxon>
    </lineage>
</organism>
<dbReference type="Proteomes" id="UP000288024">
    <property type="component" value="Unassembled WGS sequence"/>
</dbReference>
<evidence type="ECO:0000313" key="4">
    <source>
        <dbReference type="EMBL" id="RVT65248.1"/>
    </source>
</evidence>
<accession>A0A437KED4</accession>
<keyword evidence="3" id="KW-0812">Transmembrane</keyword>